<feature type="chain" id="PRO_5044053565" evidence="1">
    <location>
        <begin position="20"/>
        <end position="160"/>
    </location>
</feature>
<keyword evidence="3" id="KW-1185">Reference proteome</keyword>
<dbReference type="STRING" id="2903.R1FNB2"/>
<dbReference type="PaxDb" id="2903-EOD05340"/>
<protein>
    <submittedName>
        <fullName evidence="2">Uncharacterized protein</fullName>
    </submittedName>
</protein>
<dbReference type="Gene3D" id="3.30.1310.10">
    <property type="entry name" value="Nucleoid-associated protein YbaB-like domain"/>
    <property type="match status" value="1"/>
</dbReference>
<dbReference type="Proteomes" id="UP000013827">
    <property type="component" value="Unassembled WGS sequence"/>
</dbReference>
<dbReference type="GeneID" id="17251395"/>
<dbReference type="RefSeq" id="XP_005789545.1">
    <property type="nucleotide sequence ID" value="XM_005789488.1"/>
</dbReference>
<dbReference type="GeneID" id="17282386"/>
<keyword evidence="1" id="KW-0732">Signal</keyword>
<dbReference type="EnsemblProtists" id="EOD05340">
    <property type="protein sequence ID" value="EOD05340"/>
    <property type="gene ID" value="EMIHUDRAFT_461970"/>
</dbReference>
<organism evidence="2 3">
    <name type="scientific">Emiliania huxleyi (strain CCMP1516)</name>
    <dbReference type="NCBI Taxonomy" id="280463"/>
    <lineage>
        <taxon>Eukaryota</taxon>
        <taxon>Haptista</taxon>
        <taxon>Haptophyta</taxon>
        <taxon>Prymnesiophyceae</taxon>
        <taxon>Isochrysidales</taxon>
        <taxon>Noelaerhabdaceae</taxon>
        <taxon>Emiliania</taxon>
    </lineage>
</organism>
<dbReference type="HOGENOM" id="CLU_1655464_0_0_1"/>
<evidence type="ECO:0000313" key="2">
    <source>
        <dbReference type="EnsemblProtists" id="EOD05340"/>
    </source>
</evidence>
<sequence length="160" mass="16795">MTPRDLVVLLASFCLSCDAFRLPAAGLRLPAGAAASSASSSSCCRMMFGGAGGKPDGEGGMGGFMEQMKAAKDMFNPENMKKYAALGQKIQALQEELGQTEVEVPLDVKVSDEMVAKGAEAVSAEVAAAMKQAHAKSGAYMQQRMAELYKELGIAEPPKQ</sequence>
<reference evidence="2" key="2">
    <citation type="submission" date="2024-10" db="UniProtKB">
        <authorList>
            <consortium name="EnsemblProtists"/>
        </authorList>
    </citation>
    <scope>IDENTIFICATION</scope>
</reference>
<evidence type="ECO:0000256" key="1">
    <source>
        <dbReference type="SAM" id="SignalP"/>
    </source>
</evidence>
<name>A0A0D3I255_EMIH1</name>
<dbReference type="RefSeq" id="XP_005757769.1">
    <property type="nucleotide sequence ID" value="XM_005757712.1"/>
</dbReference>
<dbReference type="AlphaFoldDB" id="A0A0D3I255"/>
<evidence type="ECO:0000313" key="3">
    <source>
        <dbReference type="Proteomes" id="UP000013827"/>
    </source>
</evidence>
<dbReference type="EnsemblProtists" id="EOD37116">
    <property type="protein sequence ID" value="EOD37116"/>
    <property type="gene ID" value="EMIHUDRAFT_467083"/>
</dbReference>
<reference evidence="3" key="1">
    <citation type="journal article" date="2013" name="Nature">
        <title>Pan genome of the phytoplankton Emiliania underpins its global distribution.</title>
        <authorList>
            <person name="Read B.A."/>
            <person name="Kegel J."/>
            <person name="Klute M.J."/>
            <person name="Kuo A."/>
            <person name="Lefebvre S.C."/>
            <person name="Maumus F."/>
            <person name="Mayer C."/>
            <person name="Miller J."/>
            <person name="Monier A."/>
            <person name="Salamov A."/>
            <person name="Young J."/>
            <person name="Aguilar M."/>
            <person name="Claverie J.M."/>
            <person name="Frickenhaus S."/>
            <person name="Gonzalez K."/>
            <person name="Herman E.K."/>
            <person name="Lin Y.C."/>
            <person name="Napier J."/>
            <person name="Ogata H."/>
            <person name="Sarno A.F."/>
            <person name="Shmutz J."/>
            <person name="Schroeder D."/>
            <person name="de Vargas C."/>
            <person name="Verret F."/>
            <person name="von Dassow P."/>
            <person name="Valentin K."/>
            <person name="Van de Peer Y."/>
            <person name="Wheeler G."/>
            <person name="Dacks J.B."/>
            <person name="Delwiche C.F."/>
            <person name="Dyhrman S.T."/>
            <person name="Glockner G."/>
            <person name="John U."/>
            <person name="Richards T."/>
            <person name="Worden A.Z."/>
            <person name="Zhang X."/>
            <person name="Grigoriev I.V."/>
            <person name="Allen A.E."/>
            <person name="Bidle K."/>
            <person name="Borodovsky M."/>
            <person name="Bowler C."/>
            <person name="Brownlee C."/>
            <person name="Cock J.M."/>
            <person name="Elias M."/>
            <person name="Gladyshev V.N."/>
            <person name="Groth M."/>
            <person name="Guda C."/>
            <person name="Hadaegh A."/>
            <person name="Iglesias-Rodriguez M.D."/>
            <person name="Jenkins J."/>
            <person name="Jones B.M."/>
            <person name="Lawson T."/>
            <person name="Leese F."/>
            <person name="Lindquist E."/>
            <person name="Lobanov A."/>
            <person name="Lomsadze A."/>
            <person name="Malik S.B."/>
            <person name="Marsh M.E."/>
            <person name="Mackinder L."/>
            <person name="Mock T."/>
            <person name="Mueller-Roeber B."/>
            <person name="Pagarete A."/>
            <person name="Parker M."/>
            <person name="Probert I."/>
            <person name="Quesneville H."/>
            <person name="Raines C."/>
            <person name="Rensing S.A."/>
            <person name="Riano-Pachon D.M."/>
            <person name="Richier S."/>
            <person name="Rokitta S."/>
            <person name="Shiraiwa Y."/>
            <person name="Soanes D.M."/>
            <person name="van der Giezen M."/>
            <person name="Wahlund T.M."/>
            <person name="Williams B."/>
            <person name="Wilson W."/>
            <person name="Wolfe G."/>
            <person name="Wurch L.L."/>
        </authorList>
    </citation>
    <scope>NUCLEOTIDE SEQUENCE</scope>
</reference>
<dbReference type="SUPFAM" id="SSF82607">
    <property type="entry name" value="YbaB-like"/>
    <property type="match status" value="1"/>
</dbReference>
<dbReference type="KEGG" id="ehx:EMIHUDRAFT_467083"/>
<accession>A0A0D3I255</accession>
<dbReference type="InterPro" id="IPR036894">
    <property type="entry name" value="YbaB-like_sf"/>
</dbReference>
<feature type="signal peptide" evidence="1">
    <location>
        <begin position="1"/>
        <end position="19"/>
    </location>
</feature>
<dbReference type="KEGG" id="ehx:EMIHUDRAFT_461970"/>
<proteinExistence type="predicted"/>